<dbReference type="EMBL" id="BARU01028791">
    <property type="protein sequence ID" value="GAH74512.1"/>
    <property type="molecule type" value="Genomic_DNA"/>
</dbReference>
<name>X1HYK6_9ZZZZ</name>
<accession>X1HYK6</accession>
<proteinExistence type="predicted"/>
<protein>
    <submittedName>
        <fullName evidence="1">Uncharacterized protein</fullName>
    </submittedName>
</protein>
<comment type="caution">
    <text evidence="1">The sequence shown here is derived from an EMBL/GenBank/DDBJ whole genome shotgun (WGS) entry which is preliminary data.</text>
</comment>
<evidence type="ECO:0000313" key="1">
    <source>
        <dbReference type="EMBL" id="GAH74512.1"/>
    </source>
</evidence>
<dbReference type="AlphaFoldDB" id="X1HYK6"/>
<organism evidence="1">
    <name type="scientific">marine sediment metagenome</name>
    <dbReference type="NCBI Taxonomy" id="412755"/>
    <lineage>
        <taxon>unclassified sequences</taxon>
        <taxon>metagenomes</taxon>
        <taxon>ecological metagenomes</taxon>
    </lineage>
</organism>
<gene>
    <name evidence="1" type="ORF">S03H2_45912</name>
</gene>
<reference evidence="1" key="1">
    <citation type="journal article" date="2014" name="Front. Microbiol.">
        <title>High frequency of phylogenetically diverse reductive dehalogenase-homologous genes in deep subseafloor sedimentary metagenomes.</title>
        <authorList>
            <person name="Kawai M."/>
            <person name="Futagami T."/>
            <person name="Toyoda A."/>
            <person name="Takaki Y."/>
            <person name="Nishi S."/>
            <person name="Hori S."/>
            <person name="Arai W."/>
            <person name="Tsubouchi T."/>
            <person name="Morono Y."/>
            <person name="Uchiyama I."/>
            <person name="Ito T."/>
            <person name="Fujiyama A."/>
            <person name="Inagaki F."/>
            <person name="Takami H."/>
        </authorList>
    </citation>
    <scope>NUCLEOTIDE SEQUENCE</scope>
    <source>
        <strain evidence="1">Expedition CK06-06</strain>
    </source>
</reference>
<sequence>MNKNKIALWAKRCEVAALKRKPDYPENSPQCSYLDGKAAAYSEAWAMLIFDGEYTPEEYNKANDEWIKKLEEGL</sequence>